<feature type="domain" description="HTH cro/C1-type" evidence="2">
    <location>
        <begin position="7"/>
        <end position="58"/>
    </location>
</feature>
<protein>
    <submittedName>
        <fullName evidence="3">Antitoxin HipB</fullName>
    </submittedName>
</protein>
<evidence type="ECO:0000256" key="1">
    <source>
        <dbReference type="ARBA" id="ARBA00023125"/>
    </source>
</evidence>
<evidence type="ECO:0000313" key="4">
    <source>
        <dbReference type="Proteomes" id="UP000255234"/>
    </source>
</evidence>
<accession>A0A378NS65</accession>
<keyword evidence="1" id="KW-0238">DNA-binding</keyword>
<dbReference type="InterPro" id="IPR010982">
    <property type="entry name" value="Lambda_DNA-bd_dom_sf"/>
</dbReference>
<proteinExistence type="predicted"/>
<dbReference type="PANTHER" id="PTHR46558">
    <property type="entry name" value="TRACRIPTIONAL REGULATORY PROTEIN-RELATED-RELATED"/>
    <property type="match status" value="1"/>
</dbReference>
<gene>
    <name evidence="3" type="ORF">NCTC10571_01389</name>
</gene>
<dbReference type="Pfam" id="PF01381">
    <property type="entry name" value="HTH_3"/>
    <property type="match status" value="1"/>
</dbReference>
<reference evidence="3 4" key="1">
    <citation type="submission" date="2018-06" db="EMBL/GenBank/DDBJ databases">
        <authorList>
            <consortium name="Pathogen Informatics"/>
            <person name="Doyle S."/>
        </authorList>
    </citation>
    <scope>NUCLEOTIDE SEQUENCE [LARGE SCALE GENOMIC DNA]</scope>
    <source>
        <strain evidence="3 4">NCTC10571</strain>
    </source>
</reference>
<evidence type="ECO:0000259" key="2">
    <source>
        <dbReference type="PROSITE" id="PS50943"/>
    </source>
</evidence>
<dbReference type="PROSITE" id="PS50943">
    <property type="entry name" value="HTH_CROC1"/>
    <property type="match status" value="1"/>
</dbReference>
<sequence length="209" mass="24418">MNIGDTIRQIRKRNYLSQKQLANKIGVKRSTISMWENNKRTPNVSALASIFKLSKADINNNSINVEVKEMKIDENTLVDIKGIIDGVVFIDSYTDIEDIKNKVYETIETGLECTNLENDLSFIINFIDNKDNIRFIISIYNTCRAKRFNVHKIRSQLNDFIYDFNNNFDIINDMYQGYCIQIADMHEVCIISNEETKNLSYKIIKKEYD</sequence>
<dbReference type="CDD" id="cd00093">
    <property type="entry name" value="HTH_XRE"/>
    <property type="match status" value="1"/>
</dbReference>
<dbReference type="PANTHER" id="PTHR46558:SF11">
    <property type="entry name" value="HTH-TYPE TRANSCRIPTIONAL REGULATOR XRE"/>
    <property type="match status" value="1"/>
</dbReference>
<dbReference type="Gene3D" id="1.10.260.40">
    <property type="entry name" value="lambda repressor-like DNA-binding domains"/>
    <property type="match status" value="1"/>
</dbReference>
<dbReference type="SMART" id="SM00530">
    <property type="entry name" value="HTH_XRE"/>
    <property type="match status" value="1"/>
</dbReference>
<name>A0A378NS65_9FIRM</name>
<organism evidence="3 4">
    <name type="scientific">Megamonas hypermegale</name>
    <dbReference type="NCBI Taxonomy" id="158847"/>
    <lineage>
        <taxon>Bacteria</taxon>
        <taxon>Bacillati</taxon>
        <taxon>Bacillota</taxon>
        <taxon>Negativicutes</taxon>
        <taxon>Selenomonadales</taxon>
        <taxon>Selenomonadaceae</taxon>
        <taxon>Megamonas</taxon>
    </lineage>
</organism>
<dbReference type="InterPro" id="IPR001387">
    <property type="entry name" value="Cro/C1-type_HTH"/>
</dbReference>
<evidence type="ECO:0000313" key="3">
    <source>
        <dbReference type="EMBL" id="STY71233.1"/>
    </source>
</evidence>
<dbReference type="RefSeq" id="WP_115151598.1">
    <property type="nucleotide sequence ID" value="NZ_UGPP01000001.1"/>
</dbReference>
<dbReference type="SUPFAM" id="SSF47413">
    <property type="entry name" value="lambda repressor-like DNA-binding domains"/>
    <property type="match status" value="1"/>
</dbReference>
<dbReference type="AlphaFoldDB" id="A0A378NS65"/>
<dbReference type="EMBL" id="UGPP01000001">
    <property type="protein sequence ID" value="STY71233.1"/>
    <property type="molecule type" value="Genomic_DNA"/>
</dbReference>
<dbReference type="Proteomes" id="UP000255234">
    <property type="component" value="Unassembled WGS sequence"/>
</dbReference>
<dbReference type="GO" id="GO:0003677">
    <property type="term" value="F:DNA binding"/>
    <property type="evidence" value="ECO:0007669"/>
    <property type="project" value="UniProtKB-KW"/>
</dbReference>